<dbReference type="InterPro" id="IPR029063">
    <property type="entry name" value="SAM-dependent_MTases_sf"/>
</dbReference>
<dbReference type="GO" id="GO:0008757">
    <property type="term" value="F:S-adenosylmethionine-dependent methyltransferase activity"/>
    <property type="evidence" value="ECO:0007669"/>
    <property type="project" value="UniProtKB-ARBA"/>
</dbReference>
<dbReference type="EMBL" id="CAJPDT010000011">
    <property type="protein sequence ID" value="CAF9913256.1"/>
    <property type="molecule type" value="Genomic_DNA"/>
</dbReference>
<dbReference type="AlphaFoldDB" id="A0A8H3ETN2"/>
<dbReference type="SUPFAM" id="SSF53335">
    <property type="entry name" value="S-adenosyl-L-methionine-dependent methyltransferases"/>
    <property type="match status" value="1"/>
</dbReference>
<evidence type="ECO:0000313" key="1">
    <source>
        <dbReference type="EMBL" id="CAF9913256.1"/>
    </source>
</evidence>
<protein>
    <recommendedName>
        <fullName evidence="3">Elongation factor methyltransferase 6</fullName>
    </recommendedName>
</protein>
<dbReference type="Pfam" id="PF10294">
    <property type="entry name" value="Methyltransf_16"/>
    <property type="match status" value="1"/>
</dbReference>
<evidence type="ECO:0008006" key="3">
    <source>
        <dbReference type="Google" id="ProtNLM"/>
    </source>
</evidence>
<comment type="caution">
    <text evidence="1">The sequence shown here is derived from an EMBL/GenBank/DDBJ whole genome shotgun (WGS) entry which is preliminary data.</text>
</comment>
<sequence>MTTDLAEELPFLSISEDLIPSTVEKSSQQVILSFDGLLTPPLILQTNETECGGKLWPAGMVLAEYILRNKKDEIEGKKIIELGAGSGLVGLALAVGLESTDIRTTTIYLTDGHPPLLPLLQQNVDLNAPNFRTSTVVMPNLLSWGQSISPTIPSPPDIILAADCCYLESNVPLLLATMEALMGNDTVCYFCYKKRRRADKDMIRKLSKSFEVDEIKGDWKKDGVFLYEIKEGRSMRGVGQARIAL</sequence>
<organism evidence="1 2">
    <name type="scientific">Imshaugia aleurites</name>
    <dbReference type="NCBI Taxonomy" id="172621"/>
    <lineage>
        <taxon>Eukaryota</taxon>
        <taxon>Fungi</taxon>
        <taxon>Dikarya</taxon>
        <taxon>Ascomycota</taxon>
        <taxon>Pezizomycotina</taxon>
        <taxon>Lecanoromycetes</taxon>
        <taxon>OSLEUM clade</taxon>
        <taxon>Lecanoromycetidae</taxon>
        <taxon>Lecanorales</taxon>
        <taxon>Lecanorineae</taxon>
        <taxon>Parmeliaceae</taxon>
        <taxon>Imshaugia</taxon>
    </lineage>
</organism>
<dbReference type="PANTHER" id="PTHR14614">
    <property type="entry name" value="HEPATOCELLULAR CARCINOMA-ASSOCIATED ANTIGEN"/>
    <property type="match status" value="1"/>
</dbReference>
<accession>A0A8H3ETN2</accession>
<gene>
    <name evidence="1" type="ORF">IMSHALPRED_000957</name>
</gene>
<proteinExistence type="predicted"/>
<evidence type="ECO:0000313" key="2">
    <source>
        <dbReference type="Proteomes" id="UP000664534"/>
    </source>
</evidence>
<dbReference type="OrthoDB" id="407325at2759"/>
<dbReference type="GO" id="GO:0005829">
    <property type="term" value="C:cytosol"/>
    <property type="evidence" value="ECO:0007669"/>
    <property type="project" value="TreeGrafter"/>
</dbReference>
<name>A0A8H3ETN2_9LECA</name>
<keyword evidence="2" id="KW-1185">Reference proteome</keyword>
<dbReference type="InterPro" id="IPR019410">
    <property type="entry name" value="Methyltransf_16"/>
</dbReference>
<dbReference type="Proteomes" id="UP000664534">
    <property type="component" value="Unassembled WGS sequence"/>
</dbReference>
<dbReference type="Gene3D" id="3.40.50.150">
    <property type="entry name" value="Vaccinia Virus protein VP39"/>
    <property type="match status" value="1"/>
</dbReference>
<reference evidence="1" key="1">
    <citation type="submission" date="2021-03" db="EMBL/GenBank/DDBJ databases">
        <authorList>
            <person name="Tagirdzhanova G."/>
        </authorList>
    </citation>
    <scope>NUCLEOTIDE SEQUENCE</scope>
</reference>
<dbReference type="PANTHER" id="PTHR14614:SF152">
    <property type="entry name" value="PROTEIN-LYSINE N-METHYLTRANSFERASE EFM6"/>
    <property type="match status" value="1"/>
</dbReference>